<evidence type="ECO:0000256" key="1">
    <source>
        <dbReference type="SAM" id="MobiDB-lite"/>
    </source>
</evidence>
<protein>
    <submittedName>
        <fullName evidence="2">Uncharacterized protein</fullName>
    </submittedName>
</protein>
<sequence>MVEMNDDDDDDDSIKKDHCGGVDDDEEVVVDIYECSSVDDKIEIEVSEECNDDDDTNDVFCSSSSPFSGTVSLVRNRKPRNLDVEVKEETNKTKRRRVSKEKPKSNASMPSRPNKRPNRQRKRGKRRSGSAGSRKKILKMVWEVSIKQD</sequence>
<dbReference type="Proteomes" id="UP000712281">
    <property type="component" value="Unassembled WGS sequence"/>
</dbReference>
<evidence type="ECO:0000313" key="2">
    <source>
        <dbReference type="EMBL" id="KAF2540087.1"/>
    </source>
</evidence>
<proteinExistence type="predicted"/>
<dbReference type="EMBL" id="QGKY02000246">
    <property type="protein sequence ID" value="KAF2586835.1"/>
    <property type="molecule type" value="Genomic_DNA"/>
</dbReference>
<comment type="caution">
    <text evidence="2">The sequence shown here is derived from an EMBL/GenBank/DDBJ whole genome shotgun (WGS) entry which is preliminary data.</text>
</comment>
<name>A0A8S9G623_BRACR</name>
<gene>
    <name evidence="2" type="ORF">F2Q68_00028665</name>
    <name evidence="3" type="ORF">F2Q70_00033785</name>
</gene>
<feature type="region of interest" description="Disordered" evidence="1">
    <location>
        <begin position="49"/>
        <end position="149"/>
    </location>
</feature>
<feature type="compositionally biased region" description="Basic and acidic residues" evidence="1">
    <location>
        <begin position="80"/>
        <end position="92"/>
    </location>
</feature>
<evidence type="ECO:0000313" key="3">
    <source>
        <dbReference type="EMBL" id="KAF2586835.1"/>
    </source>
</evidence>
<organism evidence="2 4">
    <name type="scientific">Brassica cretica</name>
    <name type="common">Mustard</name>
    <dbReference type="NCBI Taxonomy" id="69181"/>
    <lineage>
        <taxon>Eukaryota</taxon>
        <taxon>Viridiplantae</taxon>
        <taxon>Streptophyta</taxon>
        <taxon>Embryophyta</taxon>
        <taxon>Tracheophyta</taxon>
        <taxon>Spermatophyta</taxon>
        <taxon>Magnoliopsida</taxon>
        <taxon>eudicotyledons</taxon>
        <taxon>Gunneridae</taxon>
        <taxon>Pentapetalae</taxon>
        <taxon>rosids</taxon>
        <taxon>malvids</taxon>
        <taxon>Brassicales</taxon>
        <taxon>Brassicaceae</taxon>
        <taxon>Brassiceae</taxon>
        <taxon>Brassica</taxon>
    </lineage>
</organism>
<dbReference type="EMBL" id="QGKW02002005">
    <property type="protein sequence ID" value="KAF2540087.1"/>
    <property type="molecule type" value="Genomic_DNA"/>
</dbReference>
<reference evidence="2" key="1">
    <citation type="submission" date="2019-12" db="EMBL/GenBank/DDBJ databases">
        <title>Genome sequencing and annotation of Brassica cretica.</title>
        <authorList>
            <person name="Studholme D.J."/>
            <person name="Sarris P.F."/>
        </authorList>
    </citation>
    <scope>NUCLEOTIDE SEQUENCE</scope>
    <source>
        <strain evidence="2">PFS-001/15</strain>
        <strain evidence="3">PFS-102/07</strain>
        <tissue evidence="2">Leaf</tissue>
    </source>
</reference>
<feature type="compositionally biased region" description="Polar residues" evidence="1">
    <location>
        <begin position="59"/>
        <end position="73"/>
    </location>
</feature>
<evidence type="ECO:0000313" key="4">
    <source>
        <dbReference type="Proteomes" id="UP000712281"/>
    </source>
</evidence>
<feature type="compositionally biased region" description="Basic residues" evidence="1">
    <location>
        <begin position="113"/>
        <end position="138"/>
    </location>
</feature>
<accession>A0A8S9G623</accession>
<dbReference type="AlphaFoldDB" id="A0A8S9G623"/>
<feature type="compositionally biased region" description="Acidic residues" evidence="1">
    <location>
        <begin position="1"/>
        <end position="12"/>
    </location>
</feature>
<feature type="region of interest" description="Disordered" evidence="1">
    <location>
        <begin position="1"/>
        <end position="22"/>
    </location>
</feature>